<evidence type="ECO:0000313" key="8">
    <source>
        <dbReference type="Proteomes" id="UP000195918"/>
    </source>
</evidence>
<evidence type="ECO:0000256" key="3">
    <source>
        <dbReference type="ARBA" id="ARBA00023125"/>
    </source>
</evidence>
<keyword evidence="1" id="KW-0678">Repressor</keyword>
<dbReference type="SUPFAM" id="SSF53822">
    <property type="entry name" value="Periplasmic binding protein-like I"/>
    <property type="match status" value="1"/>
</dbReference>
<dbReference type="PROSITE" id="PS50932">
    <property type="entry name" value="HTH_LACI_2"/>
    <property type="match status" value="1"/>
</dbReference>
<gene>
    <name evidence="7" type="ORF">FM121_01655</name>
</gene>
<dbReference type="PROSITE" id="PS50943">
    <property type="entry name" value="HTH_CROC1"/>
    <property type="match status" value="1"/>
</dbReference>
<dbReference type="PRINTS" id="PR00036">
    <property type="entry name" value="HTHLACI"/>
</dbReference>
<dbReference type="GO" id="GO:0000976">
    <property type="term" value="F:transcription cis-regulatory region binding"/>
    <property type="evidence" value="ECO:0007669"/>
    <property type="project" value="TreeGrafter"/>
</dbReference>
<reference evidence="8" key="1">
    <citation type="submission" date="2017-02" db="EMBL/GenBank/DDBJ databases">
        <authorList>
            <person name="Dridi B."/>
        </authorList>
    </citation>
    <scope>NUCLEOTIDE SEQUENCE [LARGE SCALE GENOMIC DNA]</scope>
    <source>
        <strain evidence="8">bH819</strain>
    </source>
</reference>
<feature type="domain" description="HTH cro/C1-type" evidence="6">
    <location>
        <begin position="11"/>
        <end position="62"/>
    </location>
</feature>
<keyword evidence="4" id="KW-0804">Transcription</keyword>
<dbReference type="Pfam" id="PF00356">
    <property type="entry name" value="LacI"/>
    <property type="match status" value="1"/>
</dbReference>
<dbReference type="GO" id="GO:0003700">
    <property type="term" value="F:DNA-binding transcription factor activity"/>
    <property type="evidence" value="ECO:0007669"/>
    <property type="project" value="TreeGrafter"/>
</dbReference>
<dbReference type="Proteomes" id="UP000195918">
    <property type="component" value="Unassembled WGS sequence"/>
</dbReference>
<evidence type="ECO:0000256" key="1">
    <source>
        <dbReference type="ARBA" id="ARBA00022491"/>
    </source>
</evidence>
<name>A0A1X6WKJ4_9ENTE</name>
<dbReference type="AlphaFoldDB" id="A0A1X6WKJ4"/>
<evidence type="ECO:0000256" key="4">
    <source>
        <dbReference type="ARBA" id="ARBA00023163"/>
    </source>
</evidence>
<sequence>MILGGGEMTGKKITIKDVAKESGVSISTVSQILNGNGKNFSPKTVEKVIKIKEKLNYEPDYFARRMVMKKSKTIGVMVPDISNPFFSTLVRGIEDVLYQENFITMLCNANEENKRENNALEELSRRGVDGFIIASSAISNDDIERLLRNKKHPFIILDQKSSEGNSDTIGTDDFLGGKLAAEHLKKLEHINVAVVVPKNITQNIQRRVDGFQSIYGETCQLIKVDSLSKKSGREAAKEITQLNISGIFAINDEIAFGLYLGLKELGKVVPDDYSIIGYDNIDMCEYITPPLTTIGQPIYELGRQTAEMLLDRIEHPTKEWESKKLPVNIINRFSTTHA</sequence>
<evidence type="ECO:0000313" key="7">
    <source>
        <dbReference type="EMBL" id="SLM84769.1"/>
    </source>
</evidence>
<evidence type="ECO:0000256" key="2">
    <source>
        <dbReference type="ARBA" id="ARBA00023015"/>
    </source>
</evidence>
<proteinExistence type="predicted"/>
<dbReference type="EMBL" id="FWFD01000003">
    <property type="protein sequence ID" value="SLM84769.1"/>
    <property type="molecule type" value="Genomic_DNA"/>
</dbReference>
<accession>A0A1X6WKJ4</accession>
<dbReference type="InterPro" id="IPR000843">
    <property type="entry name" value="HTH_LacI"/>
</dbReference>
<dbReference type="PANTHER" id="PTHR30146">
    <property type="entry name" value="LACI-RELATED TRANSCRIPTIONAL REPRESSOR"/>
    <property type="match status" value="1"/>
</dbReference>
<dbReference type="Pfam" id="PF00532">
    <property type="entry name" value="Peripla_BP_1"/>
    <property type="match status" value="1"/>
</dbReference>
<keyword evidence="8" id="KW-1185">Reference proteome</keyword>
<dbReference type="InterPro" id="IPR028082">
    <property type="entry name" value="Peripla_BP_I"/>
</dbReference>
<dbReference type="InterPro" id="IPR001387">
    <property type="entry name" value="Cro/C1-type_HTH"/>
</dbReference>
<keyword evidence="3" id="KW-0238">DNA-binding</keyword>
<dbReference type="Gene3D" id="1.10.260.40">
    <property type="entry name" value="lambda repressor-like DNA-binding domains"/>
    <property type="match status" value="1"/>
</dbReference>
<dbReference type="Gene3D" id="3.40.50.2300">
    <property type="match status" value="2"/>
</dbReference>
<dbReference type="NCBIfam" id="NF047341">
    <property type="entry name" value="lactose_RbsR"/>
    <property type="match status" value="1"/>
</dbReference>
<keyword evidence="2" id="KW-0805">Transcription regulation</keyword>
<evidence type="ECO:0000259" key="6">
    <source>
        <dbReference type="PROSITE" id="PS50943"/>
    </source>
</evidence>
<dbReference type="CDD" id="cd01392">
    <property type="entry name" value="HTH_LacI"/>
    <property type="match status" value="1"/>
</dbReference>
<dbReference type="SMART" id="SM00354">
    <property type="entry name" value="HTH_LACI"/>
    <property type="match status" value="1"/>
</dbReference>
<protein>
    <submittedName>
        <fullName evidence="7">Ribose operon repressor</fullName>
    </submittedName>
</protein>
<dbReference type="PANTHER" id="PTHR30146:SF148">
    <property type="entry name" value="HTH-TYPE TRANSCRIPTIONAL REPRESSOR PURR-RELATED"/>
    <property type="match status" value="1"/>
</dbReference>
<evidence type="ECO:0000259" key="5">
    <source>
        <dbReference type="PROSITE" id="PS50932"/>
    </source>
</evidence>
<feature type="domain" description="HTH lacI-type" evidence="5">
    <location>
        <begin position="13"/>
        <end position="68"/>
    </location>
</feature>
<dbReference type="PROSITE" id="PS00356">
    <property type="entry name" value="HTH_LACI_1"/>
    <property type="match status" value="1"/>
</dbReference>
<organism evidence="7 8">
    <name type="scientific">Vagococcus fluvialis bH819</name>
    <dbReference type="NCBI Taxonomy" id="1255619"/>
    <lineage>
        <taxon>Bacteria</taxon>
        <taxon>Bacillati</taxon>
        <taxon>Bacillota</taxon>
        <taxon>Bacilli</taxon>
        <taxon>Lactobacillales</taxon>
        <taxon>Enterococcaceae</taxon>
        <taxon>Vagococcus</taxon>
    </lineage>
</organism>
<dbReference type="InterPro" id="IPR010982">
    <property type="entry name" value="Lambda_DNA-bd_dom_sf"/>
</dbReference>
<dbReference type="SUPFAM" id="SSF47413">
    <property type="entry name" value="lambda repressor-like DNA-binding domains"/>
    <property type="match status" value="1"/>
</dbReference>
<dbReference type="InterPro" id="IPR001761">
    <property type="entry name" value="Peripla_BP/Lac1_sug-bd_dom"/>
</dbReference>